<dbReference type="AlphaFoldDB" id="A0A0A8E7Q8"/>
<dbReference type="InterPro" id="IPR015349">
    <property type="entry name" value="OCT_dom"/>
</dbReference>
<evidence type="ECO:0000313" key="14">
    <source>
        <dbReference type="Proteomes" id="UP000031129"/>
    </source>
</evidence>
<sequence length="419" mass="46646">MRFIDHVSIEVEAGKGGDGVVSFRREAHVDKGGPDGGDGGDGGSIYFVGDSGLNTLLQFYQTKKIFGNNGENGRSKNRKGAAGKDIFIKVPIGTQVYAKNTLICDIILQKEYLIARGGKGGLGNNRFKNSKNKAPRISENGELGQKFNLNLELKVIADIGLIGKPNAGKSTLLSLISNSKPKIANYEFTTIVPQLGLVKIYDNSFIVADLPGLISGASSGKGMGFVFLKHIERCVALAHIVDFGTEEKNPINDFLEINDELGKFSQKLLNLKQIIIANKYDLPNFQKNLENFQKKFPKIPIIKASLISHNKKECEKIKEKMFDLIKKSKKNLKIQPINEIPVEFNLEAPFLIENKNLGFYEVKGEIIKKLINKIPLNSQENIFRFNTKIKNIGLWDELIKQGVKSGDTVKIYDLEFQWT</sequence>
<dbReference type="NCBIfam" id="NF008955">
    <property type="entry name" value="PRK12297.1"/>
    <property type="match status" value="1"/>
</dbReference>
<dbReference type="Gene3D" id="2.70.210.12">
    <property type="entry name" value="GTP1/OBG domain"/>
    <property type="match status" value="1"/>
</dbReference>
<dbReference type="NCBIfam" id="NF008956">
    <property type="entry name" value="PRK12299.1"/>
    <property type="match status" value="1"/>
</dbReference>
<name>A0A0A8E7Q8_MESFC</name>
<dbReference type="PANTHER" id="PTHR11702">
    <property type="entry name" value="DEVELOPMENTALLY REGULATED GTP-BINDING PROTEIN-RELATED"/>
    <property type="match status" value="1"/>
</dbReference>
<dbReference type="InterPro" id="IPR006073">
    <property type="entry name" value="GTP-bd"/>
</dbReference>
<dbReference type="KEGG" id="mfq:MYF_00175"/>
<gene>
    <name evidence="13" type="primary">obgE</name>
    <name evidence="9" type="synonym">obg</name>
    <name evidence="13" type="ORF">MYF_00175</name>
</gene>
<dbReference type="GO" id="GO:0000287">
    <property type="term" value="F:magnesium ion binding"/>
    <property type="evidence" value="ECO:0007669"/>
    <property type="project" value="InterPro"/>
</dbReference>
<dbReference type="EMBL" id="CP007585">
    <property type="protein sequence ID" value="AJC49617.1"/>
    <property type="molecule type" value="Genomic_DNA"/>
</dbReference>
<feature type="binding site" evidence="9">
    <location>
        <position position="170"/>
    </location>
    <ligand>
        <name>Mg(2+)</name>
        <dbReference type="ChEBI" id="CHEBI:18420"/>
    </ligand>
</feature>
<evidence type="ECO:0000256" key="2">
    <source>
        <dbReference type="ARBA" id="ARBA00007699"/>
    </source>
</evidence>
<comment type="function">
    <text evidence="9">An essential GTPase which binds GTP, GDP and possibly (p)ppGpp with moderate affinity, with high nucleotide exchange rates and a fairly low GTP hydrolysis rate. Plays a role in control of the cell cycle, stress response, ribosome biogenesis and in those bacteria that undergo differentiation, in morphogenesis control.</text>
</comment>
<comment type="subunit">
    <text evidence="9">Monomer.</text>
</comment>
<dbReference type="InterPro" id="IPR027417">
    <property type="entry name" value="P-loop_NTPase"/>
</dbReference>
<dbReference type="NCBIfam" id="TIGR03595">
    <property type="entry name" value="Obg_CgtA_exten"/>
    <property type="match status" value="1"/>
</dbReference>
<dbReference type="SUPFAM" id="SSF82051">
    <property type="entry name" value="Obg GTP-binding protein N-terminal domain"/>
    <property type="match status" value="1"/>
</dbReference>
<dbReference type="PROSITE" id="PS51710">
    <property type="entry name" value="G_OBG"/>
    <property type="match status" value="1"/>
</dbReference>
<dbReference type="Pfam" id="PF01926">
    <property type="entry name" value="MMR_HSR1"/>
    <property type="match status" value="1"/>
</dbReference>
<dbReference type="SUPFAM" id="SSF102741">
    <property type="entry name" value="Obg GTP-binding protein C-terminal domain"/>
    <property type="match status" value="1"/>
</dbReference>
<dbReference type="Proteomes" id="UP000031129">
    <property type="component" value="Chromosome"/>
</dbReference>
<feature type="domain" description="Obg" evidence="12">
    <location>
        <begin position="1"/>
        <end position="156"/>
    </location>
</feature>
<dbReference type="InterPro" id="IPR006169">
    <property type="entry name" value="GTP1_OBG_dom"/>
</dbReference>
<evidence type="ECO:0000256" key="6">
    <source>
        <dbReference type="ARBA" id="ARBA00022801"/>
    </source>
</evidence>
<evidence type="ECO:0000256" key="1">
    <source>
        <dbReference type="ARBA" id="ARBA00001946"/>
    </source>
</evidence>
<dbReference type="GO" id="GO:0003924">
    <property type="term" value="F:GTPase activity"/>
    <property type="evidence" value="ECO:0007669"/>
    <property type="project" value="UniProtKB-UniRule"/>
</dbReference>
<keyword evidence="4 9" id="KW-0479">Metal-binding</keyword>
<comment type="similarity">
    <text evidence="2 9">Belongs to the TRAFAC class OBG-HflX-like GTPase superfamily. OBG GTPase family.</text>
</comment>
<comment type="subcellular location">
    <subcellularLocation>
        <location evidence="9">Cytoplasm</location>
    </subcellularLocation>
</comment>
<keyword evidence="5 9" id="KW-0547">Nucleotide-binding</keyword>
<dbReference type="InterPro" id="IPR014100">
    <property type="entry name" value="GTP-bd_Obg/CgtA"/>
</dbReference>
<feature type="binding site" evidence="9">
    <location>
        <begin position="278"/>
        <end position="281"/>
    </location>
    <ligand>
        <name>GTP</name>
        <dbReference type="ChEBI" id="CHEBI:37565"/>
    </ligand>
</feature>
<dbReference type="Pfam" id="PF01018">
    <property type="entry name" value="GTP1_OBG"/>
    <property type="match status" value="1"/>
</dbReference>
<keyword evidence="6 9" id="KW-0378">Hydrolase</keyword>
<dbReference type="RefSeq" id="WP_002557892.1">
    <property type="nucleotide sequence ID" value="NZ_CP007585.1"/>
</dbReference>
<evidence type="ECO:0000256" key="5">
    <source>
        <dbReference type="ARBA" id="ARBA00022741"/>
    </source>
</evidence>
<dbReference type="FunFam" id="2.70.210.12:FF:000001">
    <property type="entry name" value="GTPase Obg"/>
    <property type="match status" value="1"/>
</dbReference>
<evidence type="ECO:0000259" key="12">
    <source>
        <dbReference type="PROSITE" id="PS51883"/>
    </source>
</evidence>
<feature type="domain" description="OBG-type G" evidence="10">
    <location>
        <begin position="157"/>
        <end position="326"/>
    </location>
</feature>
<feature type="binding site" evidence="9">
    <location>
        <position position="190"/>
    </location>
    <ligand>
        <name>Mg(2+)</name>
        <dbReference type="ChEBI" id="CHEBI:18420"/>
    </ligand>
</feature>
<dbReference type="InterPro" id="IPR036726">
    <property type="entry name" value="GTP1_OBG_dom_sf"/>
</dbReference>
<dbReference type="SUPFAM" id="SSF52540">
    <property type="entry name" value="P-loop containing nucleoside triphosphate hydrolases"/>
    <property type="match status" value="1"/>
</dbReference>
<feature type="binding site" evidence="9">
    <location>
        <begin position="163"/>
        <end position="170"/>
    </location>
    <ligand>
        <name>GTP</name>
        <dbReference type="ChEBI" id="CHEBI:37565"/>
    </ligand>
</feature>
<evidence type="ECO:0000313" key="13">
    <source>
        <dbReference type="EMBL" id="AJC49617.1"/>
    </source>
</evidence>
<evidence type="ECO:0000256" key="9">
    <source>
        <dbReference type="HAMAP-Rule" id="MF_01454"/>
    </source>
</evidence>
<evidence type="ECO:0000256" key="8">
    <source>
        <dbReference type="ARBA" id="ARBA00023134"/>
    </source>
</evidence>
<dbReference type="CDD" id="cd01898">
    <property type="entry name" value="Obg"/>
    <property type="match status" value="1"/>
</dbReference>
<dbReference type="OrthoDB" id="9807318at2"/>
<dbReference type="InterPro" id="IPR045086">
    <property type="entry name" value="OBG_GTPase"/>
</dbReference>
<proteinExistence type="inferred from homology"/>
<dbReference type="PRINTS" id="PR00326">
    <property type="entry name" value="GTP1OBG"/>
</dbReference>
<dbReference type="GO" id="GO:0005525">
    <property type="term" value="F:GTP binding"/>
    <property type="evidence" value="ECO:0007669"/>
    <property type="project" value="UniProtKB-UniRule"/>
</dbReference>
<dbReference type="GO" id="GO:0005737">
    <property type="term" value="C:cytoplasm"/>
    <property type="evidence" value="ECO:0007669"/>
    <property type="project" value="UniProtKB-SubCell"/>
</dbReference>
<keyword evidence="8 9" id="KW-0342">GTP-binding</keyword>
<dbReference type="GO" id="GO:0042254">
    <property type="term" value="P:ribosome biogenesis"/>
    <property type="evidence" value="ECO:0007669"/>
    <property type="project" value="UniProtKB-UniRule"/>
</dbReference>
<dbReference type="Gene3D" id="3.40.50.300">
    <property type="entry name" value="P-loop containing nucleotide triphosphate hydrolases"/>
    <property type="match status" value="1"/>
</dbReference>
<evidence type="ECO:0000259" key="11">
    <source>
        <dbReference type="PROSITE" id="PS51881"/>
    </source>
</evidence>
<reference evidence="13 14" key="1">
    <citation type="journal article" date="2015" name="Genome Announc.">
        <title>Complete Genome Sequence of Mycoplasma flocculare Strain Ms42T (ATCC 27399T).</title>
        <authorList>
            <person name="Calcutt M.J."/>
            <person name="Foecking M.F."/>
            <person name="Heidari M.B."/>
            <person name="McIntosh M.A."/>
        </authorList>
    </citation>
    <scope>NUCLEOTIDE SEQUENCE [LARGE SCALE GENOMIC DNA]</scope>
    <source>
        <strain evidence="14">ATCC 27399</strain>
    </source>
</reference>
<dbReference type="PROSITE" id="PS51881">
    <property type="entry name" value="OCT"/>
    <property type="match status" value="1"/>
</dbReference>
<keyword evidence="14" id="KW-1185">Reference proteome</keyword>
<evidence type="ECO:0000259" key="10">
    <source>
        <dbReference type="PROSITE" id="PS51710"/>
    </source>
</evidence>
<evidence type="ECO:0000256" key="4">
    <source>
        <dbReference type="ARBA" id="ARBA00022723"/>
    </source>
</evidence>
<dbReference type="PANTHER" id="PTHR11702:SF31">
    <property type="entry name" value="MITOCHONDRIAL RIBOSOME-ASSOCIATED GTPASE 2"/>
    <property type="match status" value="1"/>
</dbReference>
<keyword evidence="3 9" id="KW-0963">Cytoplasm</keyword>
<keyword evidence="7 9" id="KW-0460">Magnesium</keyword>
<dbReference type="Gene3D" id="3.30.300.350">
    <property type="entry name" value="GTP-binding protein OBG, C-terminal domain"/>
    <property type="match status" value="1"/>
</dbReference>
<dbReference type="Pfam" id="PF09269">
    <property type="entry name" value="DUF1967"/>
    <property type="match status" value="1"/>
</dbReference>
<feature type="binding site" evidence="9">
    <location>
        <begin position="305"/>
        <end position="307"/>
    </location>
    <ligand>
        <name>GTP</name>
        <dbReference type="ChEBI" id="CHEBI:37565"/>
    </ligand>
</feature>
<dbReference type="InterPro" id="IPR031167">
    <property type="entry name" value="G_OBG"/>
</dbReference>
<dbReference type="EC" id="3.6.5.-" evidence="9"/>
<dbReference type="HAMAP" id="MF_01454">
    <property type="entry name" value="GTPase_Obg"/>
    <property type="match status" value="1"/>
</dbReference>
<organism evidence="13 14">
    <name type="scientific">Mesomycoplasma flocculare ATCC 27399</name>
    <dbReference type="NCBI Taxonomy" id="743971"/>
    <lineage>
        <taxon>Bacteria</taxon>
        <taxon>Bacillati</taxon>
        <taxon>Mycoplasmatota</taxon>
        <taxon>Mycoplasmoidales</taxon>
        <taxon>Metamycoplasmataceae</taxon>
        <taxon>Mesomycoplasma</taxon>
    </lineage>
</organism>
<protein>
    <recommendedName>
        <fullName evidence="9">GTPase Obg</fullName>
        <ecNumber evidence="9">3.6.5.-</ecNumber>
    </recommendedName>
    <alternativeName>
        <fullName evidence="9">GTP-binding protein Obg</fullName>
    </alternativeName>
</protein>
<feature type="domain" description="OCT" evidence="11">
    <location>
        <begin position="342"/>
        <end position="419"/>
    </location>
</feature>
<dbReference type="PROSITE" id="PS51883">
    <property type="entry name" value="OBG"/>
    <property type="match status" value="1"/>
</dbReference>
<evidence type="ECO:0000256" key="7">
    <source>
        <dbReference type="ARBA" id="ARBA00022842"/>
    </source>
</evidence>
<comment type="cofactor">
    <cofactor evidence="1 9">
        <name>Mg(2+)</name>
        <dbReference type="ChEBI" id="CHEBI:18420"/>
    </cofactor>
</comment>
<dbReference type="STRING" id="743971.MYF_00175"/>
<accession>A0A0A8E7Q8</accession>
<feature type="binding site" evidence="9">
    <location>
        <begin position="209"/>
        <end position="212"/>
    </location>
    <ligand>
        <name>GTP</name>
        <dbReference type="ChEBI" id="CHEBI:37565"/>
    </ligand>
</feature>
<evidence type="ECO:0000256" key="3">
    <source>
        <dbReference type="ARBA" id="ARBA00022490"/>
    </source>
</evidence>
<dbReference type="NCBIfam" id="TIGR02729">
    <property type="entry name" value="Obg_CgtA"/>
    <property type="match status" value="1"/>
</dbReference>
<dbReference type="InterPro" id="IPR036346">
    <property type="entry name" value="GTP-bd_prot_GTP1/OBG_C_sf"/>
</dbReference>
<feature type="binding site" evidence="9">
    <location>
        <begin position="188"/>
        <end position="192"/>
    </location>
    <ligand>
        <name>GTP</name>
        <dbReference type="ChEBI" id="CHEBI:37565"/>
    </ligand>
</feature>
<dbReference type="HOGENOM" id="CLU_011747_2_1_14"/>